<proteinExistence type="predicted"/>
<dbReference type="Proteomes" id="UP000515123">
    <property type="component" value="Linkage group 12"/>
</dbReference>
<keyword evidence="2" id="KW-0723">Serine/threonine-protein kinase</keyword>
<dbReference type="InterPro" id="IPR011009">
    <property type="entry name" value="Kinase-like_dom_sf"/>
</dbReference>
<evidence type="ECO:0000256" key="6">
    <source>
        <dbReference type="ARBA" id="ARBA00023136"/>
    </source>
</evidence>
<keyword evidence="5" id="KW-1133">Transmembrane helix</keyword>
<dbReference type="GeneID" id="109717992"/>
<reference evidence="10" key="2">
    <citation type="submission" date="2025-08" db="UniProtKB">
        <authorList>
            <consortium name="RefSeq"/>
        </authorList>
    </citation>
    <scope>IDENTIFICATION</scope>
    <source>
        <tissue evidence="10">Leaf</tissue>
    </source>
</reference>
<organism evidence="9 10">
    <name type="scientific">Ananas comosus</name>
    <name type="common">Pineapple</name>
    <name type="synonym">Ananas ananas</name>
    <dbReference type="NCBI Taxonomy" id="4615"/>
    <lineage>
        <taxon>Eukaryota</taxon>
        <taxon>Viridiplantae</taxon>
        <taxon>Streptophyta</taxon>
        <taxon>Embryophyta</taxon>
        <taxon>Tracheophyta</taxon>
        <taxon>Spermatophyta</taxon>
        <taxon>Magnoliopsida</taxon>
        <taxon>Liliopsida</taxon>
        <taxon>Poales</taxon>
        <taxon>Bromeliaceae</taxon>
        <taxon>Bromelioideae</taxon>
        <taxon>Ananas</taxon>
    </lineage>
</organism>
<dbReference type="InterPro" id="IPR001245">
    <property type="entry name" value="Ser-Thr/Tyr_kinase_cat_dom"/>
</dbReference>
<dbReference type="AlphaFoldDB" id="A0A6P5G1K6"/>
<keyword evidence="2" id="KW-0808">Transferase</keyword>
<evidence type="ECO:0000256" key="4">
    <source>
        <dbReference type="ARBA" id="ARBA00022729"/>
    </source>
</evidence>
<name>A0A6P5G1K6_ANACO</name>
<dbReference type="GO" id="GO:0016020">
    <property type="term" value="C:membrane"/>
    <property type="evidence" value="ECO:0007669"/>
    <property type="project" value="UniProtKB-SubCell"/>
</dbReference>
<keyword evidence="2" id="KW-0418">Kinase</keyword>
<gene>
    <name evidence="10" type="primary">LOC109717992</name>
</gene>
<evidence type="ECO:0000256" key="7">
    <source>
        <dbReference type="ARBA" id="ARBA00023180"/>
    </source>
</evidence>
<dbReference type="SUPFAM" id="SSF56112">
    <property type="entry name" value="Protein kinase-like (PK-like)"/>
    <property type="match status" value="1"/>
</dbReference>
<dbReference type="InterPro" id="IPR045874">
    <property type="entry name" value="LRK10/LRL21-25-like"/>
</dbReference>
<evidence type="ECO:0000256" key="5">
    <source>
        <dbReference type="ARBA" id="ARBA00022989"/>
    </source>
</evidence>
<evidence type="ECO:0000313" key="10">
    <source>
        <dbReference type="RefSeq" id="XP_020099548.1"/>
    </source>
</evidence>
<evidence type="ECO:0000256" key="2">
    <source>
        <dbReference type="ARBA" id="ARBA00022527"/>
    </source>
</evidence>
<keyword evidence="4" id="KW-0732">Signal</keyword>
<dbReference type="OrthoDB" id="1523389at2759"/>
<dbReference type="Pfam" id="PF07714">
    <property type="entry name" value="PK_Tyr_Ser-Thr"/>
    <property type="match status" value="1"/>
</dbReference>
<reference evidence="9" key="1">
    <citation type="journal article" date="2015" name="Nat. Genet.">
        <title>The pineapple genome and the evolution of CAM photosynthesis.</title>
        <authorList>
            <person name="Ming R."/>
            <person name="VanBuren R."/>
            <person name="Wai C.M."/>
            <person name="Tang H."/>
            <person name="Schatz M.C."/>
            <person name="Bowers J.E."/>
            <person name="Lyons E."/>
            <person name="Wang M.L."/>
            <person name="Chen J."/>
            <person name="Biggers E."/>
            <person name="Zhang J."/>
            <person name="Huang L."/>
            <person name="Zhang L."/>
            <person name="Miao W."/>
            <person name="Zhang J."/>
            <person name="Ye Z."/>
            <person name="Miao C."/>
            <person name="Lin Z."/>
            <person name="Wang H."/>
            <person name="Zhou H."/>
            <person name="Yim W.C."/>
            <person name="Priest H.D."/>
            <person name="Zheng C."/>
            <person name="Woodhouse M."/>
            <person name="Edger P.P."/>
            <person name="Guyot R."/>
            <person name="Guo H.B."/>
            <person name="Guo H."/>
            <person name="Zheng G."/>
            <person name="Singh R."/>
            <person name="Sharma A."/>
            <person name="Min X."/>
            <person name="Zheng Y."/>
            <person name="Lee H."/>
            <person name="Gurtowski J."/>
            <person name="Sedlazeck F.J."/>
            <person name="Harkess A."/>
            <person name="McKain M.R."/>
            <person name="Liao Z."/>
            <person name="Fang J."/>
            <person name="Liu J."/>
            <person name="Zhang X."/>
            <person name="Zhang Q."/>
            <person name="Hu W."/>
            <person name="Qin Y."/>
            <person name="Wang K."/>
            <person name="Chen L.Y."/>
            <person name="Shirley N."/>
            <person name="Lin Y.R."/>
            <person name="Liu L.Y."/>
            <person name="Hernandez A.G."/>
            <person name="Wright C.L."/>
            <person name="Bulone V."/>
            <person name="Tuskan G.A."/>
            <person name="Heath K."/>
            <person name="Zee F."/>
            <person name="Moore P.H."/>
            <person name="Sunkar R."/>
            <person name="Leebens-Mack J.H."/>
            <person name="Mockler T."/>
            <person name="Bennetzen J.L."/>
            <person name="Freeling M."/>
            <person name="Sankoff D."/>
            <person name="Paterson A.H."/>
            <person name="Zhu X."/>
            <person name="Yang X."/>
            <person name="Smith J.A."/>
            <person name="Cushman J.C."/>
            <person name="Paull R.E."/>
            <person name="Yu Q."/>
        </authorList>
    </citation>
    <scope>NUCLEOTIDE SEQUENCE [LARGE SCALE GENOMIC DNA]</scope>
    <source>
        <strain evidence="9">cv. F153</strain>
    </source>
</reference>
<keyword evidence="3" id="KW-0812">Transmembrane</keyword>
<evidence type="ECO:0000313" key="9">
    <source>
        <dbReference type="Proteomes" id="UP000515123"/>
    </source>
</evidence>
<evidence type="ECO:0000259" key="8">
    <source>
        <dbReference type="Pfam" id="PF07714"/>
    </source>
</evidence>
<dbReference type="PANTHER" id="PTHR27009">
    <property type="entry name" value="RUST RESISTANCE KINASE LR10-RELATED"/>
    <property type="match status" value="1"/>
</dbReference>
<protein>
    <submittedName>
        <fullName evidence="10">LEAF RUST 10 DISEASE-RESISTANCE LOCUS RECEPTOR-LIKE PROTEIN KINASE-like 2.3</fullName>
    </submittedName>
</protein>
<keyword evidence="9" id="KW-1185">Reference proteome</keyword>
<evidence type="ECO:0000256" key="1">
    <source>
        <dbReference type="ARBA" id="ARBA00004479"/>
    </source>
</evidence>
<evidence type="ECO:0000256" key="3">
    <source>
        <dbReference type="ARBA" id="ARBA00022692"/>
    </source>
</evidence>
<keyword evidence="7" id="KW-0325">Glycoprotein</keyword>
<keyword evidence="6" id="KW-0472">Membrane</keyword>
<feature type="domain" description="Serine-threonine/tyrosine-protein kinase catalytic" evidence="8">
    <location>
        <begin position="9"/>
        <end position="70"/>
    </location>
</feature>
<sequence length="198" mass="22577">MTCRLDDGRLVAVKGLKRARGSGKEFFKKVVGIGCSYHVNIVGLLGFYLEGSRRVLVYELMPNGSLESSYTTVTRTRQRRCFDWAKLLDIVTGIHTQPYPTSVLPKSAMLGARGTAGYIAPEVFFRSYGAVSSKSDVYSHRMVVLEMVRGRRNVEARIENTSELYFPYWIYIQKELRKHTENVTNTFCPQSQAENPRY</sequence>
<comment type="subcellular location">
    <subcellularLocation>
        <location evidence="1">Membrane</location>
        <topology evidence="1">Single-pass type I membrane protein</topology>
    </subcellularLocation>
</comment>
<dbReference type="Gene3D" id="1.10.510.10">
    <property type="entry name" value="Transferase(Phosphotransferase) domain 1"/>
    <property type="match status" value="2"/>
</dbReference>
<dbReference type="RefSeq" id="XP_020099548.1">
    <property type="nucleotide sequence ID" value="XM_020243959.1"/>
</dbReference>
<accession>A0A6P5G1K6</accession>
<dbReference type="GO" id="GO:0004674">
    <property type="term" value="F:protein serine/threonine kinase activity"/>
    <property type="evidence" value="ECO:0007669"/>
    <property type="project" value="UniProtKB-KW"/>
</dbReference>